<evidence type="ECO:0008006" key="4">
    <source>
        <dbReference type="Google" id="ProtNLM"/>
    </source>
</evidence>
<accession>G0NNP6</accession>
<evidence type="ECO:0000256" key="1">
    <source>
        <dbReference type="SAM" id="SignalP"/>
    </source>
</evidence>
<sequence length="154" mass="17695">MLKILLMLFVLGCARAHPFLNQCSEEQERVSDCAKAVQAKYGPVFMEDYQVNNEAIMEFTQCIGEVACKATHLRIQILHQKIILNQKFRAIPKCLTEFNYRRAQDACRDILTPGCQKEEIVDCISKALLQNEDCSDADATYFKTLVPEFEKRCH</sequence>
<evidence type="ECO:0000313" key="3">
    <source>
        <dbReference type="Proteomes" id="UP000008068"/>
    </source>
</evidence>
<dbReference type="PANTHER" id="PTHR36956:SF2">
    <property type="entry name" value="CPXV012 PROTEIN-RELATED"/>
    <property type="match status" value="1"/>
</dbReference>
<proteinExistence type="predicted"/>
<dbReference type="HOGENOM" id="CLU_1705786_0_0_1"/>
<evidence type="ECO:0000313" key="2">
    <source>
        <dbReference type="EMBL" id="EGT34620.1"/>
    </source>
</evidence>
<gene>
    <name evidence="2" type="ORF">CAEBREN_21105</name>
</gene>
<keyword evidence="1" id="KW-0732">Signal</keyword>
<feature type="chain" id="PRO_5003406077" description="DUF19 domain-containing protein" evidence="1">
    <location>
        <begin position="17"/>
        <end position="154"/>
    </location>
</feature>
<dbReference type="EMBL" id="GL379915">
    <property type="protein sequence ID" value="EGT34620.1"/>
    <property type="molecule type" value="Genomic_DNA"/>
</dbReference>
<dbReference type="AlphaFoldDB" id="G0NNP6"/>
<reference evidence="3" key="1">
    <citation type="submission" date="2011-07" db="EMBL/GenBank/DDBJ databases">
        <authorList>
            <consortium name="Caenorhabditis brenneri Sequencing and Analysis Consortium"/>
            <person name="Wilson R.K."/>
        </authorList>
    </citation>
    <scope>NUCLEOTIDE SEQUENCE [LARGE SCALE GENOMIC DNA]</scope>
    <source>
        <strain evidence="3">PB2801</strain>
    </source>
</reference>
<organism evidence="3">
    <name type="scientific">Caenorhabditis brenneri</name>
    <name type="common">Nematode worm</name>
    <dbReference type="NCBI Taxonomy" id="135651"/>
    <lineage>
        <taxon>Eukaryota</taxon>
        <taxon>Metazoa</taxon>
        <taxon>Ecdysozoa</taxon>
        <taxon>Nematoda</taxon>
        <taxon>Chromadorea</taxon>
        <taxon>Rhabditida</taxon>
        <taxon>Rhabditina</taxon>
        <taxon>Rhabditomorpha</taxon>
        <taxon>Rhabditoidea</taxon>
        <taxon>Rhabditidae</taxon>
        <taxon>Peloderinae</taxon>
        <taxon>Caenorhabditis</taxon>
    </lineage>
</organism>
<dbReference type="Proteomes" id="UP000008068">
    <property type="component" value="Unassembled WGS sequence"/>
</dbReference>
<feature type="signal peptide" evidence="1">
    <location>
        <begin position="1"/>
        <end position="16"/>
    </location>
</feature>
<name>G0NNP6_CAEBE</name>
<dbReference type="PANTHER" id="PTHR36956">
    <property type="entry name" value="UTERINE LUMIN EXPRESSED/LOCAILIZED-RELATED"/>
    <property type="match status" value="1"/>
</dbReference>
<protein>
    <recommendedName>
        <fullName evidence="4">DUF19 domain-containing protein</fullName>
    </recommendedName>
</protein>
<keyword evidence="3" id="KW-1185">Reference proteome</keyword>
<dbReference type="InParanoid" id="G0NNP6"/>